<dbReference type="SUPFAM" id="SSF103473">
    <property type="entry name" value="MFS general substrate transporter"/>
    <property type="match status" value="1"/>
</dbReference>
<feature type="transmembrane region" description="Helical" evidence="2">
    <location>
        <begin position="187"/>
        <end position="210"/>
    </location>
</feature>
<accession>A0A386PS38</accession>
<dbReference type="RefSeq" id="WP_120141311.1">
    <property type="nucleotide sequence ID" value="NZ_CP031933.2"/>
</dbReference>
<dbReference type="InterPro" id="IPR036259">
    <property type="entry name" value="MFS_trans_sf"/>
</dbReference>
<evidence type="ECO:0000313" key="4">
    <source>
        <dbReference type="Proteomes" id="UP000267208"/>
    </source>
</evidence>
<name>A0A386PS38_9LACO</name>
<dbReference type="PIRSF" id="PIRSF033111">
    <property type="entry name" value="UCP033111"/>
    <property type="match status" value="1"/>
</dbReference>
<dbReference type="KEGG" id="lzh:D1B17_00285"/>
<organism evidence="3 4">
    <name type="scientific">Companilactobacillus zhachilii</name>
    <dbReference type="NCBI Taxonomy" id="2304606"/>
    <lineage>
        <taxon>Bacteria</taxon>
        <taxon>Bacillati</taxon>
        <taxon>Bacillota</taxon>
        <taxon>Bacilli</taxon>
        <taxon>Lactobacillales</taxon>
        <taxon>Lactobacillaceae</taxon>
        <taxon>Companilactobacillus</taxon>
    </lineage>
</organism>
<reference evidence="4" key="1">
    <citation type="submission" date="2018-08" db="EMBL/GenBank/DDBJ databases">
        <title>Genome of Lactobacillus sp. HBUAS52074.</title>
        <authorList>
            <person name="Guo Z."/>
            <person name="Zhang Z.D."/>
        </authorList>
    </citation>
    <scope>NUCLEOTIDE SEQUENCE [LARGE SCALE GENOMIC DNA]</scope>
    <source>
        <strain evidence="4">HBUAS52074</strain>
    </source>
</reference>
<dbReference type="EMBL" id="CP031933">
    <property type="protein sequence ID" value="AYE37180.1"/>
    <property type="molecule type" value="Genomic_DNA"/>
</dbReference>
<feature type="transmembrane region" description="Helical" evidence="2">
    <location>
        <begin position="120"/>
        <end position="143"/>
    </location>
</feature>
<keyword evidence="2" id="KW-1133">Transmembrane helix</keyword>
<feature type="region of interest" description="Disordered" evidence="1">
    <location>
        <begin position="1"/>
        <end position="28"/>
    </location>
</feature>
<dbReference type="Pfam" id="PF06570">
    <property type="entry name" value="DUF1129"/>
    <property type="match status" value="1"/>
</dbReference>
<keyword evidence="2" id="KW-0812">Transmembrane</keyword>
<feature type="transmembrane region" description="Helical" evidence="2">
    <location>
        <begin position="222"/>
        <end position="239"/>
    </location>
</feature>
<dbReference type="OrthoDB" id="2327103at2"/>
<dbReference type="InterPro" id="IPR009214">
    <property type="entry name" value="DUF1129"/>
</dbReference>
<protein>
    <submittedName>
        <fullName evidence="3">DUF1129 domain-containing protein</fullName>
    </submittedName>
</protein>
<evidence type="ECO:0000256" key="1">
    <source>
        <dbReference type="SAM" id="MobiDB-lite"/>
    </source>
</evidence>
<keyword evidence="2" id="KW-0472">Membrane</keyword>
<keyword evidence="4" id="KW-1185">Reference proteome</keyword>
<dbReference type="AlphaFoldDB" id="A0A386PS38"/>
<proteinExistence type="predicted"/>
<sequence length="251" mass="28164">MSEDLREKNKQAAEKQKVASAKNEKKEEIKSEIYSADADDLRKKLSNKNAEYIFKLNKYLMDDGFKEDEAKTEIDKLLPEIIENQIKGIPANQLYGPVTQRAQDITHPVKKPKKTPFWASWLDTSLLFFSLFGLLYGIVALTSKGAAKNDPNSQTGIITLIVLSAMWGALLSWFNNQMKKPKSERPGWGITIGYLVVGLVFMFVFLAAMTAVPTSINPPLNAIGYFIAAAVAFGGRFLFRSMTGYKERSFF</sequence>
<feature type="transmembrane region" description="Helical" evidence="2">
    <location>
        <begin position="155"/>
        <end position="175"/>
    </location>
</feature>
<evidence type="ECO:0000256" key="2">
    <source>
        <dbReference type="SAM" id="Phobius"/>
    </source>
</evidence>
<evidence type="ECO:0000313" key="3">
    <source>
        <dbReference type="EMBL" id="AYE37180.1"/>
    </source>
</evidence>
<dbReference type="Proteomes" id="UP000267208">
    <property type="component" value="Chromosome"/>
</dbReference>
<gene>
    <name evidence="3" type="ORF">D1B17_00285</name>
</gene>